<comment type="similarity">
    <text evidence="1">Belongs to the ClpA/ClpB family. Torsin subfamily.</text>
</comment>
<dbReference type="Gene3D" id="3.40.50.300">
    <property type="entry name" value="P-loop containing nucleotide triphosphate hydrolases"/>
    <property type="match status" value="1"/>
</dbReference>
<sequence>MLAHKGMLVATVAVCMCILAEMVLGWSPSECPPPPLCEGRNASYQQQAWCQLGRDPLSHNSVEYIRMVQNRLSYFLSRSLLGQDHLAPRILADVIHKLRRPNEPLILHFAGDNGVGKTSTAQLISASMSFRCHRSNTGYYCGLGDASLSLSGINYHGVSPEEFRKSIVPQVLAFAERHPHGLVIFNDMTELSPAQANVLMPLLGRSKHFPEDTHQRVDLHKLMVVVTTDFGKQGRTRGKSIEELQQMVEQEVRGTFGALAGSYLRTYAFIPATLPAVRDIVRLIFNDWACSEKMNSLSVTPEAIDVVVDGCVGRVAFENGRAVVLHMDVELVRLQHPAGRSLQGLNTTVTARNGAVEISIDRDADDAMSDL</sequence>
<dbReference type="GO" id="GO:0016887">
    <property type="term" value="F:ATP hydrolysis activity"/>
    <property type="evidence" value="ECO:0007669"/>
    <property type="project" value="InterPro"/>
</dbReference>
<keyword evidence="4" id="KW-1185">Reference proteome</keyword>
<organism evidence="3 4">
    <name type="scientific">Bodo saltans</name>
    <name type="common">Flagellated protozoan</name>
    <dbReference type="NCBI Taxonomy" id="75058"/>
    <lineage>
        <taxon>Eukaryota</taxon>
        <taxon>Discoba</taxon>
        <taxon>Euglenozoa</taxon>
        <taxon>Kinetoplastea</taxon>
        <taxon>Metakinetoplastina</taxon>
        <taxon>Eubodonida</taxon>
        <taxon>Bodonidae</taxon>
        <taxon>Bodo</taxon>
    </lineage>
</organism>
<dbReference type="VEuPathDB" id="TriTrypDB:BSAL_33380"/>
<evidence type="ECO:0000313" key="4">
    <source>
        <dbReference type="Proteomes" id="UP000051952"/>
    </source>
</evidence>
<keyword evidence="2" id="KW-0732">Signal</keyword>
<feature type="signal peptide" evidence="2">
    <location>
        <begin position="1"/>
        <end position="25"/>
    </location>
</feature>
<dbReference type="Proteomes" id="UP000051952">
    <property type="component" value="Unassembled WGS sequence"/>
</dbReference>
<dbReference type="SUPFAM" id="SSF52540">
    <property type="entry name" value="P-loop containing nucleoside triphosphate hydrolases"/>
    <property type="match status" value="1"/>
</dbReference>
<dbReference type="PANTHER" id="PTHR10760:SF2">
    <property type="entry name" value="LD13476P-RELATED"/>
    <property type="match status" value="1"/>
</dbReference>
<dbReference type="OrthoDB" id="19623at2759"/>
<dbReference type="OMA" id="LCARKDR"/>
<dbReference type="GO" id="GO:0005524">
    <property type="term" value="F:ATP binding"/>
    <property type="evidence" value="ECO:0007669"/>
    <property type="project" value="InterPro"/>
</dbReference>
<evidence type="ECO:0008006" key="5">
    <source>
        <dbReference type="Google" id="ProtNLM"/>
    </source>
</evidence>
<evidence type="ECO:0000256" key="1">
    <source>
        <dbReference type="ARBA" id="ARBA00006235"/>
    </source>
</evidence>
<gene>
    <name evidence="3" type="ORF">BSAL_33380</name>
</gene>
<accession>A0A0S4KNW8</accession>
<proteinExistence type="inferred from homology"/>
<dbReference type="PANTHER" id="PTHR10760">
    <property type="entry name" value="TORSIN"/>
    <property type="match status" value="1"/>
</dbReference>
<protein>
    <recommendedName>
        <fullName evidence="5">AAA+ ATPase domain-containing protein</fullName>
    </recommendedName>
</protein>
<reference evidence="4" key="1">
    <citation type="submission" date="2015-09" db="EMBL/GenBank/DDBJ databases">
        <authorList>
            <consortium name="Pathogen Informatics"/>
        </authorList>
    </citation>
    <scope>NUCLEOTIDE SEQUENCE [LARGE SCALE GENOMIC DNA]</scope>
    <source>
        <strain evidence="4">Lake Konstanz</strain>
    </source>
</reference>
<dbReference type="EMBL" id="CYKH01001954">
    <property type="protein sequence ID" value="CUI15239.1"/>
    <property type="molecule type" value="Genomic_DNA"/>
</dbReference>
<feature type="chain" id="PRO_5006623463" description="AAA+ ATPase domain-containing protein" evidence="2">
    <location>
        <begin position="26"/>
        <end position="371"/>
    </location>
</feature>
<name>A0A0S4KNW8_BODSA</name>
<dbReference type="InterPro" id="IPR027417">
    <property type="entry name" value="P-loop_NTPase"/>
</dbReference>
<evidence type="ECO:0000256" key="2">
    <source>
        <dbReference type="SAM" id="SignalP"/>
    </source>
</evidence>
<dbReference type="AlphaFoldDB" id="A0A0S4KNW8"/>
<dbReference type="InterPro" id="IPR010448">
    <property type="entry name" value="Torsin"/>
</dbReference>
<evidence type="ECO:0000313" key="3">
    <source>
        <dbReference type="EMBL" id="CUI15239.1"/>
    </source>
</evidence>
<dbReference type="GO" id="GO:0005737">
    <property type="term" value="C:cytoplasm"/>
    <property type="evidence" value="ECO:0007669"/>
    <property type="project" value="UniProtKB-ARBA"/>
</dbReference>